<protein>
    <submittedName>
        <fullName evidence="1">Uncharacterized protein</fullName>
    </submittedName>
</protein>
<organism evidence="1 2">
    <name type="scientific">Dallia pectoralis</name>
    <name type="common">Alaska blackfish</name>
    <dbReference type="NCBI Taxonomy" id="75939"/>
    <lineage>
        <taxon>Eukaryota</taxon>
        <taxon>Metazoa</taxon>
        <taxon>Chordata</taxon>
        <taxon>Craniata</taxon>
        <taxon>Vertebrata</taxon>
        <taxon>Euteleostomi</taxon>
        <taxon>Actinopterygii</taxon>
        <taxon>Neopterygii</taxon>
        <taxon>Teleostei</taxon>
        <taxon>Protacanthopterygii</taxon>
        <taxon>Esociformes</taxon>
        <taxon>Umbridae</taxon>
        <taxon>Dallia</taxon>
    </lineage>
</organism>
<reference evidence="1" key="1">
    <citation type="submission" date="2021-05" db="EMBL/GenBank/DDBJ databases">
        <authorList>
            <person name="Pan Q."/>
            <person name="Jouanno E."/>
            <person name="Zahm M."/>
            <person name="Klopp C."/>
            <person name="Cabau C."/>
            <person name="Louis A."/>
            <person name="Berthelot C."/>
            <person name="Parey E."/>
            <person name="Roest Crollius H."/>
            <person name="Montfort J."/>
            <person name="Robinson-Rechavi M."/>
            <person name="Bouchez O."/>
            <person name="Lampietro C."/>
            <person name="Lopez Roques C."/>
            <person name="Donnadieu C."/>
            <person name="Postlethwait J."/>
            <person name="Bobe J."/>
            <person name="Dillon D."/>
            <person name="Chandos A."/>
            <person name="von Hippel F."/>
            <person name="Guiguen Y."/>
        </authorList>
    </citation>
    <scope>NUCLEOTIDE SEQUENCE</scope>
    <source>
        <strain evidence="1">YG-Jan2019</strain>
    </source>
</reference>
<name>A0ACC2FNG2_DALPE</name>
<accession>A0ACC2FNG2</accession>
<proteinExistence type="predicted"/>
<keyword evidence="2" id="KW-1185">Reference proteome</keyword>
<comment type="caution">
    <text evidence="1">The sequence shown here is derived from an EMBL/GenBank/DDBJ whole genome shotgun (WGS) entry which is preliminary data.</text>
</comment>
<evidence type="ECO:0000313" key="1">
    <source>
        <dbReference type="EMBL" id="KAJ7992853.1"/>
    </source>
</evidence>
<gene>
    <name evidence="1" type="ORF">DPEC_G00266370</name>
</gene>
<sequence>MAYKKVNAPHAVSLEREELQASALDLEWEMEKEIQDPVLGMDRFQMECLDHRTVGSSNHIDSDLEPTQHSMSVSPHGRFERLQEEDPNYISHFTRAPPKGQQRSSCSLVRYLLAGIGIFILGLLIGHYIHRTEQPIPEPPTDTDILEELLRDITATKIQALHR</sequence>
<evidence type="ECO:0000313" key="2">
    <source>
        <dbReference type="Proteomes" id="UP001157502"/>
    </source>
</evidence>
<dbReference type="Proteomes" id="UP001157502">
    <property type="component" value="Chromosome 24"/>
</dbReference>
<dbReference type="EMBL" id="CM055751">
    <property type="protein sequence ID" value="KAJ7992853.1"/>
    <property type="molecule type" value="Genomic_DNA"/>
</dbReference>